<keyword evidence="1" id="KW-0813">Transport</keyword>
<evidence type="ECO:0000256" key="3">
    <source>
        <dbReference type="ARBA" id="ARBA00023121"/>
    </source>
</evidence>
<dbReference type="CDD" id="cd00177">
    <property type="entry name" value="START"/>
    <property type="match status" value="1"/>
</dbReference>
<comment type="caution">
    <text evidence="6">The sequence shown here is derived from an EMBL/GenBank/DDBJ whole genome shotgun (WGS) entry which is preliminary data.</text>
</comment>
<feature type="domain" description="START" evidence="5">
    <location>
        <begin position="304"/>
        <end position="487"/>
    </location>
</feature>
<accession>A0A813DBF3</accession>
<keyword evidence="2" id="KW-0445">Lipid transport</keyword>
<dbReference type="PANTHER" id="PTHR46374">
    <property type="entry name" value="PROTEIN CBG07384"/>
    <property type="match status" value="1"/>
</dbReference>
<dbReference type="GO" id="GO:0006869">
    <property type="term" value="P:lipid transport"/>
    <property type="evidence" value="ECO:0007669"/>
    <property type="project" value="UniProtKB-KW"/>
</dbReference>
<gene>
    <name evidence="6" type="ORF">PGLA1383_LOCUS1922</name>
</gene>
<dbReference type="Pfam" id="PF01852">
    <property type="entry name" value="START"/>
    <property type="match status" value="1"/>
</dbReference>
<comment type="function">
    <text evidence="4">May be involved in the intracellular transport of sterols or other lipids. May bind cholesterol or other sterols.</text>
</comment>
<dbReference type="SUPFAM" id="SSF55961">
    <property type="entry name" value="Bet v1-like"/>
    <property type="match status" value="1"/>
</dbReference>
<evidence type="ECO:0000256" key="4">
    <source>
        <dbReference type="ARBA" id="ARBA00024750"/>
    </source>
</evidence>
<keyword evidence="3" id="KW-0446">Lipid-binding</keyword>
<evidence type="ECO:0000259" key="5">
    <source>
        <dbReference type="PROSITE" id="PS50848"/>
    </source>
</evidence>
<dbReference type="Gene3D" id="3.30.1520.10">
    <property type="entry name" value="Phox-like domain"/>
    <property type="match status" value="1"/>
</dbReference>
<sequence>MAPMPFEITVSTARHMQGDAAGGSHVEYAVECRDSATGLQVAAGWRRFRQFVTLRGQLKASGFAPLALPSRHLLGKPNIDQRRLGLQRALREHVEANGGRISAPLAAWLAASTDRVDGLRSRGRSAASERVVSAAAAVLSPRQSLGDAWGQSTVDAFQHRDAVDSWHLVIAALAMLSAALCLPGRWAWDLRSLFVGASQALLVAAWLVAGRSQVLVKAQGQGSAQSRPPKELQGSRDLKLPLLKLSPIAEVPHFHISDTPRIQMRSVSTISAMLPQTLINEIDRSFSILMPSLQEGLGGDGAQWELKKSAESIEIWSRSLVGERSRKLWKTRTVFPAPCSYSELKSLLLDWDKRLAWDTETLGEGANLEDFGDGLLLVRYLTKPAAGGAISAREFVDISAVRENEDDCLPSFVQTIFSVTSEQLGGGVNFPASSSAVVRGRVYLGSGMRCKQLTPFADGRAKWEVIIVDSRDVGGWVPASVVTTAMSGSLMTQCKTVLDFFTSMTPGSAVVSGASRNVAAAAPQAAGRGRG</sequence>
<dbReference type="AlphaFoldDB" id="A0A813DBF3"/>
<dbReference type="InterPro" id="IPR043556">
    <property type="entry name" value="StARD5/6"/>
</dbReference>
<reference evidence="6" key="1">
    <citation type="submission" date="2021-02" db="EMBL/GenBank/DDBJ databases">
        <authorList>
            <person name="Dougan E. K."/>
            <person name="Rhodes N."/>
            <person name="Thang M."/>
            <person name="Chan C."/>
        </authorList>
    </citation>
    <scope>NUCLEOTIDE SEQUENCE</scope>
</reference>
<dbReference type="PANTHER" id="PTHR46374:SF1">
    <property type="entry name" value="START DOMAIN-CONTAINING PROTEIN"/>
    <property type="match status" value="1"/>
</dbReference>
<name>A0A813DBF3_POLGL</name>
<dbReference type="GO" id="GO:0035091">
    <property type="term" value="F:phosphatidylinositol binding"/>
    <property type="evidence" value="ECO:0007669"/>
    <property type="project" value="InterPro"/>
</dbReference>
<dbReference type="EMBL" id="CAJNNV010000537">
    <property type="protein sequence ID" value="CAE8582933.1"/>
    <property type="molecule type" value="Genomic_DNA"/>
</dbReference>
<keyword evidence="7" id="KW-1185">Reference proteome</keyword>
<dbReference type="Proteomes" id="UP000654075">
    <property type="component" value="Unassembled WGS sequence"/>
</dbReference>
<evidence type="ECO:0000256" key="1">
    <source>
        <dbReference type="ARBA" id="ARBA00022448"/>
    </source>
</evidence>
<dbReference type="PROSITE" id="PS50848">
    <property type="entry name" value="START"/>
    <property type="match status" value="1"/>
</dbReference>
<dbReference type="InterPro" id="IPR023393">
    <property type="entry name" value="START-like_dom_sf"/>
</dbReference>
<dbReference type="InterPro" id="IPR036871">
    <property type="entry name" value="PX_dom_sf"/>
</dbReference>
<evidence type="ECO:0000313" key="6">
    <source>
        <dbReference type="EMBL" id="CAE8582933.1"/>
    </source>
</evidence>
<protein>
    <recommendedName>
        <fullName evidence="5">START domain-containing protein</fullName>
    </recommendedName>
</protein>
<evidence type="ECO:0000313" key="7">
    <source>
        <dbReference type="Proteomes" id="UP000654075"/>
    </source>
</evidence>
<dbReference type="InterPro" id="IPR002913">
    <property type="entry name" value="START_lipid-bd_dom"/>
</dbReference>
<evidence type="ECO:0000256" key="2">
    <source>
        <dbReference type="ARBA" id="ARBA00023055"/>
    </source>
</evidence>
<dbReference type="Gene3D" id="3.30.530.20">
    <property type="match status" value="1"/>
</dbReference>
<proteinExistence type="predicted"/>
<organism evidence="6 7">
    <name type="scientific">Polarella glacialis</name>
    <name type="common">Dinoflagellate</name>
    <dbReference type="NCBI Taxonomy" id="89957"/>
    <lineage>
        <taxon>Eukaryota</taxon>
        <taxon>Sar</taxon>
        <taxon>Alveolata</taxon>
        <taxon>Dinophyceae</taxon>
        <taxon>Suessiales</taxon>
        <taxon>Suessiaceae</taxon>
        <taxon>Polarella</taxon>
    </lineage>
</organism>
<dbReference type="SUPFAM" id="SSF64268">
    <property type="entry name" value="PX domain"/>
    <property type="match status" value="1"/>
</dbReference>